<sequence>MPSEVKVLRTFAQRSSLRYANDNIVVKTVKALKAADAEIRPLSENAACHIRSLFWGVAPPDHDVTMKTESIFKPYMRDDKEGDASDDNPVTIRFQCQRGCCDHHEWCRFWASSNRDWMAGNCQLACGTCKRGKANSHHLSPFNRISFEDRITPGLIQVLNLAYLTRV</sequence>
<evidence type="ECO:0000313" key="4">
    <source>
        <dbReference type="Proteomes" id="UP000271162"/>
    </source>
</evidence>
<feature type="domain" description="ShKT" evidence="2">
    <location>
        <begin position="100"/>
        <end position="129"/>
    </location>
</feature>
<dbReference type="EMBL" id="UYSL01019922">
    <property type="protein sequence ID" value="VDL71332.1"/>
    <property type="molecule type" value="Genomic_DNA"/>
</dbReference>
<evidence type="ECO:0000256" key="1">
    <source>
        <dbReference type="PROSITE-ProRule" id="PRU01005"/>
    </source>
</evidence>
<protein>
    <submittedName>
        <fullName evidence="5">ShKT domain-containing protein</fullName>
    </submittedName>
</protein>
<reference evidence="3 4" key="2">
    <citation type="submission" date="2018-11" db="EMBL/GenBank/DDBJ databases">
        <authorList>
            <consortium name="Pathogen Informatics"/>
        </authorList>
    </citation>
    <scope>NUCLEOTIDE SEQUENCE [LARGE SCALE GENOMIC DNA]</scope>
</reference>
<reference evidence="5" key="1">
    <citation type="submission" date="2016-04" db="UniProtKB">
        <authorList>
            <consortium name="WormBaseParasite"/>
        </authorList>
    </citation>
    <scope>IDENTIFICATION</scope>
</reference>
<evidence type="ECO:0000313" key="3">
    <source>
        <dbReference type="EMBL" id="VDL71332.1"/>
    </source>
</evidence>
<dbReference type="InterPro" id="IPR003582">
    <property type="entry name" value="ShKT_dom"/>
</dbReference>
<evidence type="ECO:0000313" key="5">
    <source>
        <dbReference type="WBParaSite" id="NBR_0000774201-mRNA-1"/>
    </source>
</evidence>
<proteinExistence type="predicted"/>
<dbReference type="AlphaFoldDB" id="A0A158QY18"/>
<dbReference type="PROSITE" id="PS51670">
    <property type="entry name" value="SHKT"/>
    <property type="match status" value="1"/>
</dbReference>
<dbReference type="WBParaSite" id="NBR_0000774201-mRNA-1">
    <property type="protein sequence ID" value="NBR_0000774201-mRNA-1"/>
    <property type="gene ID" value="NBR_0000774201"/>
</dbReference>
<name>A0A158QY18_NIPBR</name>
<comment type="caution">
    <text evidence="1">Lacks conserved residue(s) required for the propagation of feature annotation.</text>
</comment>
<dbReference type="Proteomes" id="UP000271162">
    <property type="component" value="Unassembled WGS sequence"/>
</dbReference>
<organism evidence="5">
    <name type="scientific">Nippostrongylus brasiliensis</name>
    <name type="common">Rat hookworm</name>
    <dbReference type="NCBI Taxonomy" id="27835"/>
    <lineage>
        <taxon>Eukaryota</taxon>
        <taxon>Metazoa</taxon>
        <taxon>Ecdysozoa</taxon>
        <taxon>Nematoda</taxon>
        <taxon>Chromadorea</taxon>
        <taxon>Rhabditida</taxon>
        <taxon>Rhabditina</taxon>
        <taxon>Rhabditomorpha</taxon>
        <taxon>Strongyloidea</taxon>
        <taxon>Heligmosomidae</taxon>
        <taxon>Nippostrongylus</taxon>
    </lineage>
</organism>
<keyword evidence="4" id="KW-1185">Reference proteome</keyword>
<gene>
    <name evidence="3" type="ORF">NBR_LOCUS7743</name>
</gene>
<evidence type="ECO:0000259" key="2">
    <source>
        <dbReference type="PROSITE" id="PS51670"/>
    </source>
</evidence>
<accession>A0A158QY18</accession>
<dbReference type="STRING" id="27835.A0A158QY18"/>